<feature type="domain" description="C2H2-type" evidence="9">
    <location>
        <begin position="102"/>
        <end position="129"/>
    </location>
</feature>
<keyword evidence="6" id="KW-0539">Nucleus</keyword>
<evidence type="ECO:0000313" key="10">
    <source>
        <dbReference type="EMBL" id="SJL16626.1"/>
    </source>
</evidence>
<evidence type="ECO:0000256" key="1">
    <source>
        <dbReference type="ARBA" id="ARBA00004123"/>
    </source>
</evidence>
<keyword evidence="11" id="KW-1185">Reference proteome</keyword>
<organism evidence="10 11">
    <name type="scientific">Armillaria ostoyae</name>
    <name type="common">Armillaria root rot fungus</name>
    <dbReference type="NCBI Taxonomy" id="47428"/>
    <lineage>
        <taxon>Eukaryota</taxon>
        <taxon>Fungi</taxon>
        <taxon>Dikarya</taxon>
        <taxon>Basidiomycota</taxon>
        <taxon>Agaricomycotina</taxon>
        <taxon>Agaricomycetes</taxon>
        <taxon>Agaricomycetidae</taxon>
        <taxon>Agaricales</taxon>
        <taxon>Marasmiineae</taxon>
        <taxon>Physalacriaceae</taxon>
        <taxon>Armillaria</taxon>
    </lineage>
</organism>
<evidence type="ECO:0000256" key="3">
    <source>
        <dbReference type="ARBA" id="ARBA00022737"/>
    </source>
</evidence>
<dbReference type="GO" id="GO:0005634">
    <property type="term" value="C:nucleus"/>
    <property type="evidence" value="ECO:0007669"/>
    <property type="project" value="UniProtKB-SubCell"/>
</dbReference>
<dbReference type="SUPFAM" id="SSF57667">
    <property type="entry name" value="beta-beta-alpha zinc fingers"/>
    <property type="match status" value="1"/>
</dbReference>
<sequence length="284" mass="32768">MPENISLPSIHEMFPEHLLRIAPEVRIKSTVPLTLIPSHSYVPPPPLRIQEQYSFDFHRSGPAYYSSHSRPYQPLASGVPLGHSRRSPPAASEDAEDDAKRFICTICNKRFGRPSGLKIHINTHTGATPFRCPVLGCRRKFNVNSNMLRHYRNHTNSTVPARSNSPSYHHLSSPYSDQPMTASEAYTQLDNPMKKSKSKFVWRPALSSPSFEKDEQEHPRGRLRDVAFPRQKYDDTHMEFRPSMYEYERSHPMSDIRSARDAYEWETEIGGSHPYARHRSYSYV</sequence>
<comment type="subcellular location">
    <subcellularLocation>
        <location evidence="1">Nucleus</location>
    </subcellularLocation>
</comment>
<dbReference type="OrthoDB" id="6077919at2759"/>
<dbReference type="Proteomes" id="UP000219338">
    <property type="component" value="Unassembled WGS sequence"/>
</dbReference>
<feature type="region of interest" description="Disordered" evidence="8">
    <location>
        <begin position="66"/>
        <end position="95"/>
    </location>
</feature>
<dbReference type="PROSITE" id="PS50157">
    <property type="entry name" value="ZINC_FINGER_C2H2_2"/>
    <property type="match status" value="2"/>
</dbReference>
<keyword evidence="5" id="KW-0862">Zinc</keyword>
<keyword evidence="3" id="KW-0677">Repeat</keyword>
<feature type="domain" description="C2H2-type" evidence="9">
    <location>
        <begin position="130"/>
        <end position="159"/>
    </location>
</feature>
<proteinExistence type="predicted"/>
<evidence type="ECO:0000256" key="7">
    <source>
        <dbReference type="PROSITE-ProRule" id="PRU00042"/>
    </source>
</evidence>
<evidence type="ECO:0000259" key="9">
    <source>
        <dbReference type="PROSITE" id="PS50157"/>
    </source>
</evidence>
<name>A0A284S6P0_ARMOS</name>
<dbReference type="Pfam" id="PF00096">
    <property type="entry name" value="zf-C2H2"/>
    <property type="match status" value="2"/>
</dbReference>
<keyword evidence="2" id="KW-0479">Metal-binding</keyword>
<gene>
    <name evidence="10" type="ORF">ARMOST_20152</name>
</gene>
<dbReference type="EMBL" id="FUEG01000036">
    <property type="protein sequence ID" value="SJL16626.1"/>
    <property type="molecule type" value="Genomic_DNA"/>
</dbReference>
<dbReference type="PROSITE" id="PS00028">
    <property type="entry name" value="ZINC_FINGER_C2H2_1"/>
    <property type="match status" value="2"/>
</dbReference>
<evidence type="ECO:0000256" key="6">
    <source>
        <dbReference type="ARBA" id="ARBA00023242"/>
    </source>
</evidence>
<dbReference type="FunFam" id="3.30.160.60:FF:000145">
    <property type="entry name" value="Zinc finger protein 574"/>
    <property type="match status" value="1"/>
</dbReference>
<protein>
    <recommendedName>
        <fullName evidence="9">C2H2-type domain-containing protein</fullName>
    </recommendedName>
</protein>
<dbReference type="SMART" id="SM00355">
    <property type="entry name" value="ZnF_C2H2"/>
    <property type="match status" value="2"/>
</dbReference>
<evidence type="ECO:0000313" key="11">
    <source>
        <dbReference type="Proteomes" id="UP000219338"/>
    </source>
</evidence>
<dbReference type="GO" id="GO:0008270">
    <property type="term" value="F:zinc ion binding"/>
    <property type="evidence" value="ECO:0007669"/>
    <property type="project" value="UniProtKB-KW"/>
</dbReference>
<feature type="compositionally biased region" description="Low complexity" evidence="8">
    <location>
        <begin position="163"/>
        <end position="176"/>
    </location>
</feature>
<dbReference type="InterPro" id="IPR036236">
    <property type="entry name" value="Znf_C2H2_sf"/>
</dbReference>
<dbReference type="STRING" id="47428.A0A284S6P0"/>
<evidence type="ECO:0000256" key="5">
    <source>
        <dbReference type="ARBA" id="ARBA00022833"/>
    </source>
</evidence>
<dbReference type="Gene3D" id="3.30.160.60">
    <property type="entry name" value="Classic Zinc Finger"/>
    <property type="match status" value="2"/>
</dbReference>
<dbReference type="OMA" id="FVWRPAL"/>
<dbReference type="InterPro" id="IPR013087">
    <property type="entry name" value="Znf_C2H2_type"/>
</dbReference>
<evidence type="ECO:0000256" key="8">
    <source>
        <dbReference type="SAM" id="MobiDB-lite"/>
    </source>
</evidence>
<evidence type="ECO:0000256" key="4">
    <source>
        <dbReference type="ARBA" id="ARBA00022771"/>
    </source>
</evidence>
<dbReference type="PANTHER" id="PTHR23235">
    <property type="entry name" value="KRUEPPEL-LIKE TRANSCRIPTION FACTOR"/>
    <property type="match status" value="1"/>
</dbReference>
<keyword evidence="4 7" id="KW-0863">Zinc-finger</keyword>
<feature type="region of interest" description="Disordered" evidence="8">
    <location>
        <begin position="156"/>
        <end position="177"/>
    </location>
</feature>
<evidence type="ECO:0000256" key="2">
    <source>
        <dbReference type="ARBA" id="ARBA00022723"/>
    </source>
</evidence>
<dbReference type="AlphaFoldDB" id="A0A284S6P0"/>
<reference evidence="11" key="1">
    <citation type="journal article" date="2017" name="Nat. Ecol. Evol.">
        <title>Genome expansion and lineage-specific genetic innovations in the forest pathogenic fungi Armillaria.</title>
        <authorList>
            <person name="Sipos G."/>
            <person name="Prasanna A.N."/>
            <person name="Walter M.C."/>
            <person name="O'Connor E."/>
            <person name="Balint B."/>
            <person name="Krizsan K."/>
            <person name="Kiss B."/>
            <person name="Hess J."/>
            <person name="Varga T."/>
            <person name="Slot J."/>
            <person name="Riley R."/>
            <person name="Boka B."/>
            <person name="Rigling D."/>
            <person name="Barry K."/>
            <person name="Lee J."/>
            <person name="Mihaltcheva S."/>
            <person name="LaButti K."/>
            <person name="Lipzen A."/>
            <person name="Waldron R."/>
            <person name="Moloney N.M."/>
            <person name="Sperisen C."/>
            <person name="Kredics L."/>
            <person name="Vagvoelgyi C."/>
            <person name="Patrignani A."/>
            <person name="Fitzpatrick D."/>
            <person name="Nagy I."/>
            <person name="Doyle S."/>
            <person name="Anderson J.B."/>
            <person name="Grigoriev I.V."/>
            <person name="Gueldener U."/>
            <person name="Muensterkoetter M."/>
            <person name="Nagy L.G."/>
        </authorList>
    </citation>
    <scope>NUCLEOTIDE SEQUENCE [LARGE SCALE GENOMIC DNA]</scope>
    <source>
        <strain evidence="11">C18/9</strain>
    </source>
</reference>
<accession>A0A284S6P0</accession>